<organism evidence="8 9">
    <name type="scientific">Nannospalax galili</name>
    <name type="common">Northern Israeli blind subterranean mole rat</name>
    <name type="synonym">Spalax galili</name>
    <dbReference type="NCBI Taxonomy" id="1026970"/>
    <lineage>
        <taxon>Eukaryota</taxon>
        <taxon>Metazoa</taxon>
        <taxon>Chordata</taxon>
        <taxon>Craniata</taxon>
        <taxon>Vertebrata</taxon>
        <taxon>Euteleostomi</taxon>
        <taxon>Mammalia</taxon>
        <taxon>Eutheria</taxon>
        <taxon>Euarchontoglires</taxon>
        <taxon>Glires</taxon>
        <taxon>Rodentia</taxon>
        <taxon>Myomorpha</taxon>
        <taxon>Muroidea</taxon>
        <taxon>Spalacidae</taxon>
        <taxon>Spalacinae</taxon>
        <taxon>Nannospalax</taxon>
    </lineage>
</organism>
<gene>
    <name evidence="8" type="primary">Clcc1</name>
</gene>
<proteinExistence type="inferred from homology"/>
<dbReference type="GeneTree" id="ENSGT00980000199439"/>
<keyword evidence="9" id="KW-1185">Reference proteome</keyword>
<dbReference type="GO" id="GO:0016020">
    <property type="term" value="C:membrane"/>
    <property type="evidence" value="ECO:0007669"/>
    <property type="project" value="UniProtKB-SubCell"/>
</dbReference>
<accession>A0A8C6QQW2</accession>
<dbReference type="Proteomes" id="UP000694381">
    <property type="component" value="Unassembled WGS sequence"/>
</dbReference>
<dbReference type="PANTHER" id="PTHR34093:SF1">
    <property type="entry name" value="CHLORIDE CHANNEL CLIC-LIKE PROTEIN 1"/>
    <property type="match status" value="1"/>
</dbReference>
<evidence type="ECO:0000313" key="9">
    <source>
        <dbReference type="Proteomes" id="UP000694381"/>
    </source>
</evidence>
<dbReference type="GO" id="GO:0005783">
    <property type="term" value="C:endoplasmic reticulum"/>
    <property type="evidence" value="ECO:0007669"/>
    <property type="project" value="TreeGrafter"/>
</dbReference>
<name>A0A8C6QQW2_NANGA</name>
<evidence type="ECO:0000256" key="1">
    <source>
        <dbReference type="ARBA" id="ARBA00004141"/>
    </source>
</evidence>
<evidence type="ECO:0000256" key="6">
    <source>
        <dbReference type="ARBA" id="ARBA00023136"/>
    </source>
</evidence>
<dbReference type="Ensembl" id="ENSNGAT00000013169.1">
    <property type="protein sequence ID" value="ENSNGAP00000007681.1"/>
    <property type="gene ID" value="ENSNGAG00000010890.1"/>
</dbReference>
<keyword evidence="5" id="KW-1133">Transmembrane helix</keyword>
<reference evidence="8" key="2">
    <citation type="submission" date="2025-09" db="UniProtKB">
        <authorList>
            <consortium name="Ensembl"/>
        </authorList>
    </citation>
    <scope>IDENTIFICATION</scope>
</reference>
<dbReference type="GO" id="GO:0005254">
    <property type="term" value="F:chloride channel activity"/>
    <property type="evidence" value="ECO:0007669"/>
    <property type="project" value="TreeGrafter"/>
</dbReference>
<evidence type="ECO:0000256" key="2">
    <source>
        <dbReference type="ARBA" id="ARBA00005944"/>
    </source>
</evidence>
<protein>
    <recommendedName>
        <fullName evidence="3">Chloride channel CLIC-like protein 1</fullName>
    </recommendedName>
</protein>
<dbReference type="PANTHER" id="PTHR34093">
    <property type="entry name" value="CHLORIDE CHANNEL CLIC-LIKE PROTEIN 1"/>
    <property type="match status" value="1"/>
</dbReference>
<dbReference type="AlphaFoldDB" id="A0A8C6QQW2"/>
<keyword evidence="6" id="KW-0472">Membrane</keyword>
<evidence type="ECO:0000256" key="7">
    <source>
        <dbReference type="SAM" id="SignalP"/>
    </source>
</evidence>
<evidence type="ECO:0000256" key="4">
    <source>
        <dbReference type="ARBA" id="ARBA00022692"/>
    </source>
</evidence>
<dbReference type="InterPro" id="IPR009231">
    <property type="entry name" value="Chloride_chnl_CLIC-like"/>
</dbReference>
<feature type="chain" id="PRO_5034434399" description="Chloride channel CLIC-like protein 1" evidence="7">
    <location>
        <begin position="19"/>
        <end position="84"/>
    </location>
</feature>
<sequence length="84" mass="9416">MLCSLLLCECLLLITGYAHDDDWIDPTDMLNYDAASGTMRKSQVKYGTSEKNDVSPDLSNTEELSECLSRLDSLIHKIGECEKK</sequence>
<keyword evidence="4" id="KW-0812">Transmembrane</keyword>
<comment type="subcellular location">
    <subcellularLocation>
        <location evidence="1">Membrane</location>
        <topology evidence="1">Multi-pass membrane protein</topology>
    </subcellularLocation>
</comment>
<keyword evidence="7" id="KW-0732">Signal</keyword>
<evidence type="ECO:0000256" key="3">
    <source>
        <dbReference type="ARBA" id="ARBA00015571"/>
    </source>
</evidence>
<comment type="similarity">
    <text evidence="2">Belongs to the chloride channel MCLC family.</text>
</comment>
<reference evidence="8" key="1">
    <citation type="submission" date="2025-08" db="UniProtKB">
        <authorList>
            <consortium name="Ensembl"/>
        </authorList>
    </citation>
    <scope>IDENTIFICATION</scope>
</reference>
<evidence type="ECO:0000256" key="5">
    <source>
        <dbReference type="ARBA" id="ARBA00022989"/>
    </source>
</evidence>
<feature type="signal peptide" evidence="7">
    <location>
        <begin position="1"/>
        <end position="18"/>
    </location>
</feature>
<dbReference type="Pfam" id="PF05934">
    <property type="entry name" value="MCLC"/>
    <property type="match status" value="1"/>
</dbReference>
<evidence type="ECO:0000313" key="8">
    <source>
        <dbReference type="Ensembl" id="ENSNGAP00000007681.1"/>
    </source>
</evidence>
<dbReference type="OMA" id="ELSECFH"/>